<keyword evidence="3" id="KW-1185">Reference proteome</keyword>
<proteinExistence type="predicted"/>
<protein>
    <submittedName>
        <fullName evidence="2">Uncharacterized protein</fullName>
    </submittedName>
</protein>
<reference evidence="3" key="1">
    <citation type="journal article" date="2019" name="Int. J. Syst. Evol. Microbiol.">
        <title>The Global Catalogue of Microorganisms (GCM) 10K type strain sequencing project: providing services to taxonomists for standard genome sequencing and annotation.</title>
        <authorList>
            <consortium name="The Broad Institute Genomics Platform"/>
            <consortium name="The Broad Institute Genome Sequencing Center for Infectious Disease"/>
            <person name="Wu L."/>
            <person name="Ma J."/>
        </authorList>
    </citation>
    <scope>NUCLEOTIDE SEQUENCE [LARGE SCALE GENOMIC DNA]</scope>
    <source>
        <strain evidence="3">CCUG 61696</strain>
    </source>
</reference>
<evidence type="ECO:0000256" key="1">
    <source>
        <dbReference type="SAM" id="MobiDB-lite"/>
    </source>
</evidence>
<organism evidence="2 3">
    <name type="scientific">Methylopila musalis</name>
    <dbReference type="NCBI Taxonomy" id="1134781"/>
    <lineage>
        <taxon>Bacteria</taxon>
        <taxon>Pseudomonadati</taxon>
        <taxon>Pseudomonadota</taxon>
        <taxon>Alphaproteobacteria</taxon>
        <taxon>Hyphomicrobiales</taxon>
        <taxon>Methylopilaceae</taxon>
        <taxon>Methylopila</taxon>
    </lineage>
</organism>
<name>A0ABW3ZD29_9HYPH</name>
<gene>
    <name evidence="2" type="ORF">ACFQ4O_17735</name>
</gene>
<sequence length="163" mass="16872">MSKPPQLTLEDYEAIASAVMETERGRWFLAEFARRNRAADTGQVLEALARLEQRVAPQAAESSPASACPPAVAEAAAAVRAALMAPKPAELRVELALARLATLERLAKPAIAAQAAEATDATSAARAEPVTVAPAIPSPRIETPEPALAPRAEPAAVTPPAAV</sequence>
<feature type="non-terminal residue" evidence="2">
    <location>
        <position position="163"/>
    </location>
</feature>
<dbReference type="Proteomes" id="UP001597171">
    <property type="component" value="Unassembled WGS sequence"/>
</dbReference>
<comment type="caution">
    <text evidence="2">The sequence shown here is derived from an EMBL/GenBank/DDBJ whole genome shotgun (WGS) entry which is preliminary data.</text>
</comment>
<accession>A0ABW3ZD29</accession>
<evidence type="ECO:0000313" key="3">
    <source>
        <dbReference type="Proteomes" id="UP001597171"/>
    </source>
</evidence>
<feature type="region of interest" description="Disordered" evidence="1">
    <location>
        <begin position="119"/>
        <end position="163"/>
    </location>
</feature>
<evidence type="ECO:0000313" key="2">
    <source>
        <dbReference type="EMBL" id="MFD1333850.1"/>
    </source>
</evidence>
<feature type="compositionally biased region" description="Low complexity" evidence="1">
    <location>
        <begin position="144"/>
        <end position="163"/>
    </location>
</feature>
<dbReference type="EMBL" id="JBHTMX010000372">
    <property type="protein sequence ID" value="MFD1333850.1"/>
    <property type="molecule type" value="Genomic_DNA"/>
</dbReference>